<sequence>MGLDPLSIGVGIATNLATDIIKHYAQRLEGTLVGQGLKEIGLIEKTRDDHLKEILVETLQLYFEKYPFYDLSGVISFFQDPATAQQIGNYIFDHQPEDRQIIESTLTKHITNTPTTRILLERRGGKPEQIIPNFLICYRQVLYKHTNAAEKAILLTVLDGADSVIAEIRASEERMRKFANETLQAQVQILRGDVSALLPGQLIGSYRIQKYLVTGTFGSLYLAEIEGTATLVVLKVISVPASVRLYHDVFSLNTDLISLKHPSILPIIDIHLNGILPYIVTAYATGGALSDRIRRHGPNALPLSEALTIISQIGRALAYLHQQSIIHRGIQPASILFDDVSNALLTGFDLAVKAGAVKHHLQSNHIGAENYMAPEQSRGIASEKSDQYALACIAYELFTGRPPLKEPLSSSSTHRQKKPLSAPQLINPKIPAQIGHATLKALSIKPDQRYDGVEAFITALVKH</sequence>
<evidence type="ECO:0000256" key="6">
    <source>
        <dbReference type="SAM" id="MobiDB-lite"/>
    </source>
</evidence>
<dbReference type="OrthoDB" id="9814968at2"/>
<evidence type="ECO:0000256" key="4">
    <source>
        <dbReference type="ARBA" id="ARBA00022777"/>
    </source>
</evidence>
<proteinExistence type="predicted"/>
<keyword evidence="2" id="KW-0808">Transferase</keyword>
<evidence type="ECO:0000259" key="7">
    <source>
        <dbReference type="PROSITE" id="PS50011"/>
    </source>
</evidence>
<dbReference type="InterPro" id="IPR000719">
    <property type="entry name" value="Prot_kinase_dom"/>
</dbReference>
<dbReference type="Proteomes" id="UP000322530">
    <property type="component" value="Unassembled WGS sequence"/>
</dbReference>
<evidence type="ECO:0000256" key="2">
    <source>
        <dbReference type="ARBA" id="ARBA00022679"/>
    </source>
</evidence>
<feature type="region of interest" description="Disordered" evidence="6">
    <location>
        <begin position="405"/>
        <end position="425"/>
    </location>
</feature>
<dbReference type="PROSITE" id="PS50011">
    <property type="entry name" value="PROTEIN_KINASE_DOM"/>
    <property type="match status" value="1"/>
</dbReference>
<dbReference type="RefSeq" id="WP_149403420.1">
    <property type="nucleotide sequence ID" value="NZ_BIXY01000074.1"/>
</dbReference>
<dbReference type="PANTHER" id="PTHR43289:SF6">
    <property type="entry name" value="SERINE_THREONINE-PROTEIN KINASE NEKL-3"/>
    <property type="match status" value="1"/>
</dbReference>
<dbReference type="Gene3D" id="1.10.510.10">
    <property type="entry name" value="Transferase(Phosphotransferase) domain 1"/>
    <property type="match status" value="1"/>
</dbReference>
<dbReference type="Gene3D" id="3.30.200.20">
    <property type="entry name" value="Phosphorylase Kinase, domain 1"/>
    <property type="match status" value="1"/>
</dbReference>
<keyword evidence="5" id="KW-0067">ATP-binding</keyword>
<dbReference type="CDD" id="cd14014">
    <property type="entry name" value="STKc_PknB_like"/>
    <property type="match status" value="1"/>
</dbReference>
<feature type="domain" description="Protein kinase" evidence="7">
    <location>
        <begin position="206"/>
        <end position="463"/>
    </location>
</feature>
<accession>A0A5A5THK6</accession>
<protein>
    <recommendedName>
        <fullName evidence="1">non-specific serine/threonine protein kinase</fullName>
        <ecNumber evidence="1">2.7.11.1</ecNumber>
    </recommendedName>
</protein>
<reference evidence="8 9" key="1">
    <citation type="submission" date="2019-01" db="EMBL/GenBank/DDBJ databases">
        <title>Draft genome sequence of Dictyobacter sp. Uno17.</title>
        <authorList>
            <person name="Wang C.M."/>
            <person name="Zheng Y."/>
            <person name="Sakai Y."/>
            <person name="Abe K."/>
            <person name="Yokota A."/>
            <person name="Yabe S."/>
        </authorList>
    </citation>
    <scope>NUCLEOTIDE SEQUENCE [LARGE SCALE GENOMIC DNA]</scope>
    <source>
        <strain evidence="8 9">Uno17</strain>
    </source>
</reference>
<dbReference type="GO" id="GO:0004674">
    <property type="term" value="F:protein serine/threonine kinase activity"/>
    <property type="evidence" value="ECO:0007669"/>
    <property type="project" value="UniProtKB-EC"/>
</dbReference>
<keyword evidence="4" id="KW-0418">Kinase</keyword>
<dbReference type="EC" id="2.7.11.1" evidence="1"/>
<dbReference type="AlphaFoldDB" id="A0A5A5THK6"/>
<dbReference type="InterPro" id="IPR011009">
    <property type="entry name" value="Kinase-like_dom_sf"/>
</dbReference>
<evidence type="ECO:0000256" key="3">
    <source>
        <dbReference type="ARBA" id="ARBA00022741"/>
    </source>
</evidence>
<evidence type="ECO:0000313" key="9">
    <source>
        <dbReference type="Proteomes" id="UP000322530"/>
    </source>
</evidence>
<evidence type="ECO:0000313" key="8">
    <source>
        <dbReference type="EMBL" id="GCF10543.1"/>
    </source>
</evidence>
<dbReference type="Pfam" id="PF00069">
    <property type="entry name" value="Pkinase"/>
    <property type="match status" value="1"/>
</dbReference>
<keyword evidence="9" id="KW-1185">Reference proteome</keyword>
<name>A0A5A5THK6_9CHLR</name>
<dbReference type="SUPFAM" id="SSF56112">
    <property type="entry name" value="Protein kinase-like (PK-like)"/>
    <property type="match status" value="1"/>
</dbReference>
<gene>
    <name evidence="8" type="ORF">KDI_41070</name>
</gene>
<organism evidence="8 9">
    <name type="scientific">Dictyobacter arantiisoli</name>
    <dbReference type="NCBI Taxonomy" id="2014874"/>
    <lineage>
        <taxon>Bacteria</taxon>
        <taxon>Bacillati</taxon>
        <taxon>Chloroflexota</taxon>
        <taxon>Ktedonobacteria</taxon>
        <taxon>Ktedonobacterales</taxon>
        <taxon>Dictyobacteraceae</taxon>
        <taxon>Dictyobacter</taxon>
    </lineage>
</organism>
<evidence type="ECO:0000256" key="5">
    <source>
        <dbReference type="ARBA" id="ARBA00022840"/>
    </source>
</evidence>
<keyword evidence="3" id="KW-0547">Nucleotide-binding</keyword>
<comment type="caution">
    <text evidence="8">The sequence shown here is derived from an EMBL/GenBank/DDBJ whole genome shotgun (WGS) entry which is preliminary data.</text>
</comment>
<dbReference type="PANTHER" id="PTHR43289">
    <property type="entry name" value="MITOGEN-ACTIVATED PROTEIN KINASE KINASE KINASE 20-RELATED"/>
    <property type="match status" value="1"/>
</dbReference>
<evidence type="ECO:0000256" key="1">
    <source>
        <dbReference type="ARBA" id="ARBA00012513"/>
    </source>
</evidence>
<dbReference type="EMBL" id="BIXY01000074">
    <property type="protein sequence ID" value="GCF10543.1"/>
    <property type="molecule type" value="Genomic_DNA"/>
</dbReference>
<dbReference type="GO" id="GO:0005524">
    <property type="term" value="F:ATP binding"/>
    <property type="evidence" value="ECO:0007669"/>
    <property type="project" value="UniProtKB-KW"/>
</dbReference>